<dbReference type="Gene3D" id="2.40.420.20">
    <property type="match status" value="1"/>
</dbReference>
<gene>
    <name evidence="6" type="ORF">D0469_15125</name>
</gene>
<dbReference type="AlphaFoldDB" id="A0A372LKW8"/>
<accession>A0A372LKW8</accession>
<dbReference type="Proteomes" id="UP000264541">
    <property type="component" value="Unassembled WGS sequence"/>
</dbReference>
<keyword evidence="4" id="KW-1133">Transmembrane helix</keyword>
<evidence type="ECO:0000313" key="7">
    <source>
        <dbReference type="Proteomes" id="UP000264541"/>
    </source>
</evidence>
<dbReference type="PANTHER" id="PTHR32347:SF14">
    <property type="entry name" value="EFFLUX SYSTEM COMPONENT YKNX-RELATED"/>
    <property type="match status" value="1"/>
</dbReference>
<dbReference type="PANTHER" id="PTHR32347">
    <property type="entry name" value="EFFLUX SYSTEM COMPONENT YKNX-RELATED"/>
    <property type="match status" value="1"/>
</dbReference>
<dbReference type="EMBL" id="QVTE01000044">
    <property type="protein sequence ID" value="RFU67399.1"/>
    <property type="molecule type" value="Genomic_DNA"/>
</dbReference>
<feature type="domain" description="YknX-like barrel-sandwich hybrid" evidence="5">
    <location>
        <begin position="65"/>
        <end position="216"/>
    </location>
</feature>
<evidence type="ECO:0000313" key="6">
    <source>
        <dbReference type="EMBL" id="RFU67399.1"/>
    </source>
</evidence>
<dbReference type="Pfam" id="PF25984">
    <property type="entry name" value="BSH_YknX"/>
    <property type="match status" value="1"/>
</dbReference>
<dbReference type="GO" id="GO:0030313">
    <property type="term" value="C:cell envelope"/>
    <property type="evidence" value="ECO:0007669"/>
    <property type="project" value="UniProtKB-SubCell"/>
</dbReference>
<reference evidence="6 7" key="1">
    <citation type="submission" date="2018-08" db="EMBL/GenBank/DDBJ databases">
        <title>Bacillus chawlae sp. nov., Bacillus glennii sp. nov., and Bacillus saganii sp. nov. Isolated from the Vehicle Assembly Building at Kennedy Space Center where the Viking Spacecraft were Assembled.</title>
        <authorList>
            <person name="Seuylemezian A."/>
            <person name="Vaishampayan P."/>
        </authorList>
    </citation>
    <scope>NUCLEOTIDE SEQUENCE [LARGE SCALE GENOMIC DNA]</scope>
    <source>
        <strain evidence="6 7">V47-23a</strain>
    </source>
</reference>
<dbReference type="Gene3D" id="2.40.50.100">
    <property type="match status" value="1"/>
</dbReference>
<evidence type="ECO:0000256" key="1">
    <source>
        <dbReference type="ARBA" id="ARBA00004196"/>
    </source>
</evidence>
<sequence length="413" mass="46169">MKNWKITSVVLPAILLVVVNIYLTLREDSEVQRTVYVEKWKKAEQGNITESFNAKAVIKPSEEHYVYFNEEDKDFDQFLVQEGDAVSAGTPLFEYSSPRLEAEKRELEAEKKAAEGEITSIEEQIDKLESYQLSVEADQPIADTADFMDTALAENSVEEIISSIEQDIYRQEYERSRLEQKVQKYEAQIQSIEEQTGAATISSEVDGIVKQIDKDLGNPVIVIASNTPAVEGYFNERQREKASEGMEIKVSSNSLKKKLNGSIQKINPYPLEDPSVEKESSYLFSGVIEEAPDRLFSGSKVDVTVIVDKAVGVPVIPSKSVHKNQKQEYVYQLTSAGLLAKRSITTGLSFHGEHEVKKGIKPGNTVLLSDAPGSVKKAPFITPVKSLDPNLKTMKTITNREKLRYVLIGVLEK</sequence>
<protein>
    <recommendedName>
        <fullName evidence="5">YknX-like barrel-sandwich hybrid domain-containing protein</fullName>
    </recommendedName>
</protein>
<evidence type="ECO:0000256" key="4">
    <source>
        <dbReference type="SAM" id="Phobius"/>
    </source>
</evidence>
<organism evidence="6 7">
    <name type="scientific">Peribacillus saganii</name>
    <dbReference type="NCBI Taxonomy" id="2303992"/>
    <lineage>
        <taxon>Bacteria</taxon>
        <taxon>Bacillati</taxon>
        <taxon>Bacillota</taxon>
        <taxon>Bacilli</taxon>
        <taxon>Bacillales</taxon>
        <taxon>Bacillaceae</taxon>
        <taxon>Peribacillus</taxon>
    </lineage>
</organism>
<keyword evidence="2 3" id="KW-0175">Coiled coil</keyword>
<keyword evidence="4" id="KW-0472">Membrane</keyword>
<evidence type="ECO:0000256" key="2">
    <source>
        <dbReference type="ARBA" id="ARBA00023054"/>
    </source>
</evidence>
<dbReference type="Gene3D" id="1.10.287.470">
    <property type="entry name" value="Helix hairpin bin"/>
    <property type="match status" value="1"/>
</dbReference>
<comment type="subcellular location">
    <subcellularLocation>
        <location evidence="1">Cell envelope</location>
    </subcellularLocation>
</comment>
<name>A0A372LKW8_9BACI</name>
<evidence type="ECO:0000259" key="5">
    <source>
        <dbReference type="Pfam" id="PF25984"/>
    </source>
</evidence>
<dbReference type="InterPro" id="IPR050465">
    <property type="entry name" value="UPF0194_transport"/>
</dbReference>
<comment type="caution">
    <text evidence="6">The sequence shown here is derived from an EMBL/GenBank/DDBJ whole genome shotgun (WGS) entry which is preliminary data.</text>
</comment>
<feature type="coiled-coil region" evidence="3">
    <location>
        <begin position="97"/>
        <end position="131"/>
    </location>
</feature>
<dbReference type="InterPro" id="IPR058639">
    <property type="entry name" value="BSH_YknX-like"/>
</dbReference>
<keyword evidence="7" id="KW-1185">Reference proteome</keyword>
<feature type="transmembrane region" description="Helical" evidence="4">
    <location>
        <begin position="6"/>
        <end position="25"/>
    </location>
</feature>
<feature type="coiled-coil region" evidence="3">
    <location>
        <begin position="168"/>
        <end position="195"/>
    </location>
</feature>
<evidence type="ECO:0000256" key="3">
    <source>
        <dbReference type="SAM" id="Coils"/>
    </source>
</evidence>
<keyword evidence="4" id="KW-0812">Transmembrane</keyword>
<proteinExistence type="predicted"/>